<feature type="transmembrane region" description="Helical" evidence="1">
    <location>
        <begin position="410"/>
        <end position="430"/>
    </location>
</feature>
<dbReference type="EMBL" id="CP002955">
    <property type="protein sequence ID" value="AEL27452.1"/>
    <property type="molecule type" value="Genomic_DNA"/>
</dbReference>
<feature type="transmembrane region" description="Helical" evidence="1">
    <location>
        <begin position="326"/>
        <end position="342"/>
    </location>
</feature>
<keyword evidence="1" id="KW-1133">Transmembrane helix</keyword>
<feature type="transmembrane region" description="Helical" evidence="1">
    <location>
        <begin position="53"/>
        <end position="72"/>
    </location>
</feature>
<feature type="transmembrane region" description="Helical" evidence="1">
    <location>
        <begin position="257"/>
        <end position="278"/>
    </location>
</feature>
<dbReference type="Proteomes" id="UP000001635">
    <property type="component" value="Chromosome"/>
</dbReference>
<protein>
    <recommendedName>
        <fullName evidence="4">Mannosyltransferase</fullName>
    </recommendedName>
</protein>
<dbReference type="AlphaFoldDB" id="G0J2W5"/>
<dbReference type="HOGENOM" id="CLU_606589_0_0_10"/>
<organism evidence="2 3">
    <name type="scientific">Cyclobacterium marinum (strain ATCC 25205 / DSM 745 / LMG 13164 / NCIMB 1802)</name>
    <name type="common">Flectobacillus marinus</name>
    <dbReference type="NCBI Taxonomy" id="880070"/>
    <lineage>
        <taxon>Bacteria</taxon>
        <taxon>Pseudomonadati</taxon>
        <taxon>Bacteroidota</taxon>
        <taxon>Cytophagia</taxon>
        <taxon>Cytophagales</taxon>
        <taxon>Cyclobacteriaceae</taxon>
        <taxon>Cyclobacterium</taxon>
    </lineage>
</organism>
<sequence>MLKNYFVIIIYALVILGMGYYFPRSAFVPQLFLFALGFLSYLLLVYQAKKINYSFFSLVALAMGLRLLLIGAEPVLSDDFYRYFFDGQLVGKGLNPYAALPGDWFTNGILEKNVYWEILLDKMNSPNYYSVYPPLHQLFFWMATWAGEDIFLNIISLRSILLLFELINLWFIKEILFRLKLPAYKLAWYAFNPLVIIELTGNLHFEGMVLTGLLMTLYFYCQKDEKNTALGWSMAVGIKLSPLLTAPIWINAWKKRSFVKFSLMTIILLLLFFAPLLTSGHIENFYTSFRLYQSSFEFNASLYYLLRWFSWFFIDYNPIGTLGPSLNILATLSLLVIGVTNKEINASGLANKMVWMYLVFLLLQTTVHPWYLIPAIGLSLFTSNYIFVAWSGLVFLSYHAYADASYHENYLILALEYLLLLSYLIYHIFLKRRELQFLNQ</sequence>
<keyword evidence="1" id="KW-0812">Transmembrane</keyword>
<reference evidence="3" key="1">
    <citation type="submission" date="2011-07" db="EMBL/GenBank/DDBJ databases">
        <title>The complete genome of Cyclobacterium marinum DSM 745.</title>
        <authorList>
            <person name="Lucas S."/>
            <person name="Han J."/>
            <person name="Lapidus A."/>
            <person name="Bruce D."/>
            <person name="Goodwin L."/>
            <person name="Pitluck S."/>
            <person name="Peters L."/>
            <person name="Kyrpides N."/>
            <person name="Mavromatis K."/>
            <person name="Ivanova N."/>
            <person name="Ovchinnikova G."/>
            <person name="Chertkov O."/>
            <person name="Detter J.C."/>
            <person name="Tapia R."/>
            <person name="Han C."/>
            <person name="Land M."/>
            <person name="Hauser L."/>
            <person name="Markowitz V."/>
            <person name="Cheng J.-F."/>
            <person name="Hugenholtz P."/>
            <person name="Woyke T."/>
            <person name="Wu D."/>
            <person name="Tindall B."/>
            <person name="Schuetze A."/>
            <person name="Brambilla E."/>
            <person name="Klenk H.-P."/>
            <person name="Eisen J.A."/>
        </authorList>
    </citation>
    <scope>NUCLEOTIDE SEQUENCE [LARGE SCALE GENOMIC DNA]</scope>
    <source>
        <strain evidence="3">ATCC 25205 / DSM 745 / LMG 13164 / NCIMB 1802</strain>
    </source>
</reference>
<keyword evidence="1" id="KW-0472">Membrane</keyword>
<accession>G0J2W5</accession>
<feature type="transmembrane region" description="Helical" evidence="1">
    <location>
        <begin position="354"/>
        <end position="373"/>
    </location>
</feature>
<dbReference type="eggNOG" id="COG2226">
    <property type="taxonomic scope" value="Bacteria"/>
</dbReference>
<evidence type="ECO:0008006" key="4">
    <source>
        <dbReference type="Google" id="ProtNLM"/>
    </source>
</evidence>
<dbReference type="OrthoDB" id="1491846at2"/>
<dbReference type="Pfam" id="PF26314">
    <property type="entry name" value="MptA_B_family"/>
    <property type="match status" value="1"/>
</dbReference>
<evidence type="ECO:0000313" key="2">
    <source>
        <dbReference type="EMBL" id="AEL27452.1"/>
    </source>
</evidence>
<name>G0J2W5_CYCMS</name>
<keyword evidence="3" id="KW-1185">Reference proteome</keyword>
<proteinExistence type="predicted"/>
<evidence type="ECO:0000256" key="1">
    <source>
        <dbReference type="SAM" id="Phobius"/>
    </source>
</evidence>
<dbReference type="KEGG" id="cmr:Cycma_3740"/>
<dbReference type="STRING" id="880070.Cycma_3740"/>
<feature type="transmembrane region" description="Helical" evidence="1">
    <location>
        <begin position="150"/>
        <end position="172"/>
    </location>
</feature>
<feature type="transmembrane region" description="Helical" evidence="1">
    <location>
        <begin position="28"/>
        <end position="46"/>
    </location>
</feature>
<feature type="transmembrane region" description="Helical" evidence="1">
    <location>
        <begin position="193"/>
        <end position="220"/>
    </location>
</feature>
<dbReference type="RefSeq" id="WP_014021738.1">
    <property type="nucleotide sequence ID" value="NC_015914.1"/>
</dbReference>
<evidence type="ECO:0000313" key="3">
    <source>
        <dbReference type="Proteomes" id="UP000001635"/>
    </source>
</evidence>
<feature type="transmembrane region" description="Helical" evidence="1">
    <location>
        <begin position="380"/>
        <end position="398"/>
    </location>
</feature>
<feature type="transmembrane region" description="Helical" evidence="1">
    <location>
        <begin position="232"/>
        <end position="250"/>
    </location>
</feature>
<gene>
    <name evidence="2" type="ordered locus">Cycma_3740</name>
</gene>
<feature type="transmembrane region" description="Helical" evidence="1">
    <location>
        <begin position="5"/>
        <end position="22"/>
    </location>
</feature>